<evidence type="ECO:0000313" key="1">
    <source>
        <dbReference type="EMBL" id="KAA2230235.1"/>
    </source>
</evidence>
<evidence type="ECO:0000313" key="2">
    <source>
        <dbReference type="Proteomes" id="UP000325296"/>
    </source>
</evidence>
<reference evidence="1 2" key="1">
    <citation type="submission" date="2019-09" db="EMBL/GenBank/DDBJ databases">
        <title>Draft genome sequence of Pseudomonas brenneri CCUG 51514(T).</title>
        <authorList>
            <person name="Tunovic T."/>
            <person name="Pineiro-Iglesias B."/>
            <person name="Unosson C."/>
            <person name="Inganas E."/>
            <person name="Ohlen M."/>
            <person name="Cardew S."/>
            <person name="Jensie-Markopoulos S."/>
            <person name="Salva-Serra F."/>
            <person name="Jaen-Luchoro D."/>
            <person name="Svensson-Stadler L."/>
            <person name="Chun J."/>
            <person name="Moore E."/>
        </authorList>
    </citation>
    <scope>NUCLEOTIDE SEQUENCE [LARGE SCALE GENOMIC DNA]</scope>
    <source>
        <strain evidence="1 2">CCUG 51514</strain>
    </source>
</reference>
<dbReference type="Proteomes" id="UP000325296">
    <property type="component" value="Unassembled WGS sequence"/>
</dbReference>
<accession>A0A5B2UWE0</accession>
<gene>
    <name evidence="1" type="ORF">F1720_13355</name>
</gene>
<dbReference type="EMBL" id="VUOL01000006">
    <property type="protein sequence ID" value="KAA2230235.1"/>
    <property type="molecule type" value="Genomic_DNA"/>
</dbReference>
<name>A0A5B2UWE0_9PSED</name>
<comment type="caution">
    <text evidence="1">The sequence shown here is derived from an EMBL/GenBank/DDBJ whole genome shotgun (WGS) entry which is preliminary data.</text>
</comment>
<proteinExistence type="predicted"/>
<dbReference type="AlphaFoldDB" id="A0A5B2UWE0"/>
<organism evidence="1 2">
    <name type="scientific">Pseudomonas brenneri</name>
    <dbReference type="NCBI Taxonomy" id="129817"/>
    <lineage>
        <taxon>Bacteria</taxon>
        <taxon>Pseudomonadati</taxon>
        <taxon>Pseudomonadota</taxon>
        <taxon>Gammaproteobacteria</taxon>
        <taxon>Pseudomonadales</taxon>
        <taxon>Pseudomonadaceae</taxon>
        <taxon>Pseudomonas</taxon>
    </lineage>
</organism>
<protein>
    <submittedName>
        <fullName evidence="1">Uncharacterized protein</fullName>
    </submittedName>
</protein>
<sequence length="98" mass="10354">MTQEYAVVIFRAKILYPLKQLYFAGVHRKCGSGLARECGVSGNTSGTDTPLSRASPLPQFSSAFQVRRCRAAPGAGSCLPASSATSPATRCAWAPCSR</sequence>